<gene>
    <name evidence="3" type="ORF">B1H19_09990</name>
</gene>
<keyword evidence="2" id="KW-1133">Transmembrane helix</keyword>
<feature type="compositionally biased region" description="Pro residues" evidence="1">
    <location>
        <begin position="1"/>
        <end position="19"/>
    </location>
</feature>
<feature type="region of interest" description="Disordered" evidence="1">
    <location>
        <begin position="1"/>
        <end position="110"/>
    </location>
</feature>
<feature type="compositionally biased region" description="Pro residues" evidence="1">
    <location>
        <begin position="83"/>
        <end position="106"/>
    </location>
</feature>
<evidence type="ECO:0000256" key="1">
    <source>
        <dbReference type="SAM" id="MobiDB-lite"/>
    </source>
</evidence>
<keyword evidence="2" id="KW-0472">Membrane</keyword>
<protein>
    <submittedName>
        <fullName evidence="3">Uncharacterized protein</fullName>
    </submittedName>
</protein>
<dbReference type="STRING" id="553510.B1H19_09990"/>
<reference evidence="3 4" key="1">
    <citation type="submission" date="2017-04" db="EMBL/GenBank/DDBJ databases">
        <title>Complete Genome Sequence of Streptomyces gilvosporeus F607, a Capable Producer of Natamycin.</title>
        <authorList>
            <person name="Zong G."/>
            <person name="Zhong C."/>
            <person name="Fu J."/>
            <person name="Qin R."/>
            <person name="Cao G."/>
        </authorList>
    </citation>
    <scope>NUCLEOTIDE SEQUENCE [LARGE SCALE GENOMIC DNA]</scope>
    <source>
        <strain evidence="3 4">F607</strain>
    </source>
</reference>
<dbReference type="EMBL" id="CP020569">
    <property type="protein sequence ID" value="ARF59331.1"/>
    <property type="molecule type" value="Genomic_DNA"/>
</dbReference>
<evidence type="ECO:0000313" key="4">
    <source>
        <dbReference type="Proteomes" id="UP000192726"/>
    </source>
</evidence>
<keyword evidence="4" id="KW-1185">Reference proteome</keyword>
<organism evidence="3 4">
    <name type="scientific">Streptomyces gilvosporeus</name>
    <dbReference type="NCBI Taxonomy" id="553510"/>
    <lineage>
        <taxon>Bacteria</taxon>
        <taxon>Bacillati</taxon>
        <taxon>Actinomycetota</taxon>
        <taxon>Actinomycetes</taxon>
        <taxon>Kitasatosporales</taxon>
        <taxon>Streptomycetaceae</taxon>
        <taxon>Streptomyces</taxon>
    </lineage>
</organism>
<dbReference type="AlphaFoldDB" id="A0A1V0U2F0"/>
<sequence length="422" mass="43181">MPPQPPRQDAPAAPATPPPPRHRPASPDTDPRTTVLRPVPADPSVPPPPQAPPRPATPPPAPPRPRTQPPAAPQMPPHGAGYPPAPPAPPRQAPPPAPATPPPPRRPASFQDTAAFHLANSQALWTGGRARGRTPGAPPTPRPSRPVGAATGPYPGAATPSAAPVARAPRSRRRRLAIAACLVLGMGLIGGAAAGSWLTGAADAAPTPADSFAKGRDLWHDTPVDTLFPRTVDGLGVGPGGSDRRWTRIAVAPDGGCAKALDPALAKALAPAGCTRLLRATYTDATRSSVITVGALTTKTDAPGMLKLNSRFSTDNDGARTTMLPLPYAAKGTAADGFGRAQRASWTVRILTDVPVVVYAVSGFADGRTVTDPQPAESAVRPGTTTAPAESGLGHDAKALADRIEAILRKAAGIPVQTTEEP</sequence>
<evidence type="ECO:0000256" key="2">
    <source>
        <dbReference type="SAM" id="Phobius"/>
    </source>
</evidence>
<feature type="compositionally biased region" description="Low complexity" evidence="1">
    <location>
        <begin position="145"/>
        <end position="168"/>
    </location>
</feature>
<evidence type="ECO:0000313" key="3">
    <source>
        <dbReference type="EMBL" id="ARF59331.1"/>
    </source>
</evidence>
<dbReference type="KEGG" id="sgv:B1H19_09990"/>
<name>A0A1V0U2F0_9ACTN</name>
<feature type="region of interest" description="Disordered" evidence="1">
    <location>
        <begin position="125"/>
        <end position="169"/>
    </location>
</feature>
<feature type="transmembrane region" description="Helical" evidence="2">
    <location>
        <begin position="176"/>
        <end position="198"/>
    </location>
</feature>
<accession>A0A1V0U2F0</accession>
<dbReference type="Proteomes" id="UP000192726">
    <property type="component" value="Chromosome"/>
</dbReference>
<feature type="compositionally biased region" description="Pro residues" evidence="1">
    <location>
        <begin position="40"/>
        <end position="76"/>
    </location>
</feature>
<feature type="region of interest" description="Disordered" evidence="1">
    <location>
        <begin position="370"/>
        <end position="395"/>
    </location>
</feature>
<proteinExistence type="predicted"/>
<keyword evidence="2" id="KW-0812">Transmembrane</keyword>